<dbReference type="Gene3D" id="2.60.40.10">
    <property type="entry name" value="Immunoglobulins"/>
    <property type="match status" value="1"/>
</dbReference>
<dbReference type="InterPro" id="IPR002909">
    <property type="entry name" value="IPT_dom"/>
</dbReference>
<keyword evidence="4" id="KW-1133">Transmembrane helix</keyword>
<keyword evidence="7" id="KW-1185">Reference proteome</keyword>
<organism evidence="6 7">
    <name type="scientific">Ephemerocybe angulata</name>
    <dbReference type="NCBI Taxonomy" id="980116"/>
    <lineage>
        <taxon>Eukaryota</taxon>
        <taxon>Fungi</taxon>
        <taxon>Dikarya</taxon>
        <taxon>Basidiomycota</taxon>
        <taxon>Agaricomycotina</taxon>
        <taxon>Agaricomycetes</taxon>
        <taxon>Agaricomycetidae</taxon>
        <taxon>Agaricales</taxon>
        <taxon>Agaricineae</taxon>
        <taxon>Psathyrellaceae</taxon>
        <taxon>Ephemerocybe</taxon>
    </lineage>
</organism>
<feature type="compositionally biased region" description="Low complexity" evidence="3">
    <location>
        <begin position="444"/>
        <end position="469"/>
    </location>
</feature>
<feature type="repeat" description="ANK" evidence="2">
    <location>
        <begin position="785"/>
        <end position="817"/>
    </location>
</feature>
<feature type="compositionally biased region" description="Polar residues" evidence="3">
    <location>
        <begin position="101"/>
        <end position="134"/>
    </location>
</feature>
<feature type="compositionally biased region" description="Polar residues" evidence="3">
    <location>
        <begin position="471"/>
        <end position="485"/>
    </location>
</feature>
<dbReference type="PANTHER" id="PTHR23335:SF1">
    <property type="entry name" value="CALMODULIN-BINDING TRANSCRIPTION ACTIVATOR, ISOFORM F"/>
    <property type="match status" value="1"/>
</dbReference>
<dbReference type="InterPro" id="IPR014756">
    <property type="entry name" value="Ig_E-set"/>
</dbReference>
<evidence type="ECO:0000256" key="1">
    <source>
        <dbReference type="ARBA" id="ARBA00023043"/>
    </source>
</evidence>
<feature type="region of interest" description="Disordered" evidence="3">
    <location>
        <begin position="1"/>
        <end position="28"/>
    </location>
</feature>
<feature type="region of interest" description="Disordered" evidence="3">
    <location>
        <begin position="390"/>
        <end position="523"/>
    </location>
</feature>
<dbReference type="PANTHER" id="PTHR23335">
    <property type="entry name" value="CALMODULIN-BINDING TRANSCRIPTION ACTIVATOR CAMTA"/>
    <property type="match status" value="1"/>
</dbReference>
<gene>
    <name evidence="6" type="ORF">D9611_003924</name>
</gene>
<feature type="compositionally biased region" description="Pro residues" evidence="3">
    <location>
        <begin position="935"/>
        <end position="945"/>
    </location>
</feature>
<dbReference type="PROSITE" id="PS50297">
    <property type="entry name" value="ANK_REP_REGION"/>
    <property type="match status" value="2"/>
</dbReference>
<feature type="region of interest" description="Disordered" evidence="3">
    <location>
        <begin position="82"/>
        <end position="157"/>
    </location>
</feature>
<dbReference type="Pfam" id="PF25603">
    <property type="entry name" value="SPT23_MGA2_DBD"/>
    <property type="match status" value="1"/>
</dbReference>
<dbReference type="InterPro" id="IPR057962">
    <property type="entry name" value="SPT23_MGA2_DBD"/>
</dbReference>
<feature type="compositionally biased region" description="Acidic residues" evidence="3">
    <location>
        <begin position="876"/>
        <end position="895"/>
    </location>
</feature>
<dbReference type="GO" id="GO:0003690">
    <property type="term" value="F:double-stranded DNA binding"/>
    <property type="evidence" value="ECO:0007669"/>
    <property type="project" value="TreeGrafter"/>
</dbReference>
<keyword evidence="1 2" id="KW-0040">ANK repeat</keyword>
<feature type="compositionally biased region" description="Low complexity" evidence="3">
    <location>
        <begin position="86"/>
        <end position="100"/>
    </location>
</feature>
<evidence type="ECO:0000259" key="5">
    <source>
        <dbReference type="SMART" id="SM00429"/>
    </source>
</evidence>
<dbReference type="InterPro" id="IPR002110">
    <property type="entry name" value="Ankyrin_rpt"/>
</dbReference>
<dbReference type="SMART" id="SM00429">
    <property type="entry name" value="IPT"/>
    <property type="match status" value="1"/>
</dbReference>
<dbReference type="CDD" id="cd00102">
    <property type="entry name" value="IPT"/>
    <property type="match status" value="1"/>
</dbReference>
<dbReference type="GO" id="GO:0003712">
    <property type="term" value="F:transcription coregulator activity"/>
    <property type="evidence" value="ECO:0007669"/>
    <property type="project" value="TreeGrafter"/>
</dbReference>
<feature type="region of interest" description="Disordered" evidence="3">
    <location>
        <begin position="277"/>
        <end position="304"/>
    </location>
</feature>
<sequence length="1210" mass="131493">MSSSSTAIADSRSPSPLTPEASDNQESVIIQSDFDNASSWYQSMYAKSGHMQWAPPPTSYHTPHKTDDNMMLRLDELIEQDAYDDSPSPSFASSSGIPSPLAQNREPSLNVSTSSPLLQNFRGNTLNASHNGPISLTKPIPPPASLPRKHDPSTLNQRVVYPPKDSCYNLPIMFPSIPEGGTKSRVETQIRVTVDLADPSSSTDPFKYDRVGAWKWLRLPQGSATKKRTRKQGKIDPDADEVLQLSVSVTCASPPHNRVLSCSSCQAREAKRVAKKLAARVRPARSDSDSGDGDGSKPGRKHHEDTTNIIQFNCAEILDFSTGSVVLPLRITCYCRHHREKVGFNVHFTMMDRTGRLIGSGMTKPIMITDDHKTTSANRNAELVASFPGLPGAEWATHPQPVTPVETRAPSRRKKESSSTSGVKSRHKPYDSTSKPKKGSREGSITSIPSPSPSISNSSLPTRSPTPSLAHGTQNYAPQDVSSYTQPPPLQHSTQSSESSSPDTLATPLDHGSDGFLLGVQPPMHQSQLQPDLMSMSQHAQSSLQVSIPMNPSMTIPPQAHSMPFMLFDPNQQASQSLQLQLPTIHRLIPNNGPMHGGIEVTILGANFHPSVALNCIFGDVAASSTQRWSENTLVCVLPPRATPGVVAVWFEGFPKIDDPMTSPASLFTYSDESDRALMELALQVVGLKMTGKIEDAKNVAMRIVGNAGSDGSGSQGDNPNMMQLASSTIPSTRDLRSLLLLHPTEKTSLERRIIDLLSIVDTPISEATPPIVPVSQALSYPSPVGQTLLHLSTFLGFSTLVQFLIDHGIDIDARDRNGYTALHFASLVKSADCAQLLLNAGADREIVNSLGKTPQEIAPVDFFDELVLAHRSDSDDSESEDEEAQWGDGEEDAAEETRMKVLKRRLSQRALRRSLPPTRKATPRSSVDVSRAATPPPSIQPTPAIPSDVKQTPGSDKASEANAGEDKRVLDAKQTASFMEKMIQRTLAQLPAPQLPGLPGMVPWAALPQMPQIPMVFPVIVPMMPNWPSFLGGENASDDNKQIGQEVSHQGLSTAAMRAAQEWRSTWEKWVAMGIATTARQQQQAEEAPPPVYTAKPTDGQETSVASTSAVDLSAKDSVASRRSSVVAEIRPVGYDNRATLPPQEVEAFAYQPAAKQNKKGLKKDDRMLLWFWLPILLLSAIWALHNGWRLVYQTVHFVAPANPAVVQG</sequence>
<evidence type="ECO:0000256" key="2">
    <source>
        <dbReference type="PROSITE-ProRule" id="PRU00023"/>
    </source>
</evidence>
<evidence type="ECO:0000313" key="7">
    <source>
        <dbReference type="Proteomes" id="UP000541558"/>
    </source>
</evidence>
<feature type="compositionally biased region" description="Low complexity" evidence="3">
    <location>
        <begin position="1"/>
        <end position="15"/>
    </location>
</feature>
<feature type="compositionally biased region" description="Basic and acidic residues" evidence="3">
    <location>
        <begin position="284"/>
        <end position="304"/>
    </location>
</feature>
<comment type="caution">
    <text evidence="6">The sequence shown here is derived from an EMBL/GenBank/DDBJ whole genome shotgun (WGS) entry which is preliminary data.</text>
</comment>
<feature type="compositionally biased region" description="Low complexity" evidence="3">
    <location>
        <begin position="1079"/>
        <end position="1088"/>
    </location>
</feature>
<protein>
    <recommendedName>
        <fullName evidence="5">IPT/TIG domain-containing protein</fullName>
    </recommendedName>
</protein>
<feature type="domain" description="IPT/TIG" evidence="5">
    <location>
        <begin position="582"/>
        <end position="671"/>
    </location>
</feature>
<feature type="transmembrane region" description="Helical" evidence="4">
    <location>
        <begin position="1169"/>
        <end position="1187"/>
    </location>
</feature>
<feature type="region of interest" description="Disordered" evidence="3">
    <location>
        <begin position="1079"/>
        <end position="1110"/>
    </location>
</feature>
<dbReference type="SUPFAM" id="SSF48403">
    <property type="entry name" value="Ankyrin repeat"/>
    <property type="match status" value="1"/>
</dbReference>
<dbReference type="AlphaFoldDB" id="A0A8H5B6F3"/>
<keyword evidence="4" id="KW-0472">Membrane</keyword>
<feature type="compositionally biased region" description="Basic residues" evidence="3">
    <location>
        <begin position="901"/>
        <end position="913"/>
    </location>
</feature>
<dbReference type="SUPFAM" id="SSF81296">
    <property type="entry name" value="E set domains"/>
    <property type="match status" value="1"/>
</dbReference>
<dbReference type="SMART" id="SM00248">
    <property type="entry name" value="ANK"/>
    <property type="match status" value="2"/>
</dbReference>
<dbReference type="InterPro" id="IPR036770">
    <property type="entry name" value="Ankyrin_rpt-contain_sf"/>
</dbReference>
<dbReference type="Pfam" id="PF01833">
    <property type="entry name" value="TIG"/>
    <property type="match status" value="1"/>
</dbReference>
<reference evidence="6 7" key="1">
    <citation type="journal article" date="2020" name="ISME J.">
        <title>Uncovering the hidden diversity of litter-decomposition mechanisms in mushroom-forming fungi.</title>
        <authorList>
            <person name="Floudas D."/>
            <person name="Bentzer J."/>
            <person name="Ahren D."/>
            <person name="Johansson T."/>
            <person name="Persson P."/>
            <person name="Tunlid A."/>
        </authorList>
    </citation>
    <scope>NUCLEOTIDE SEQUENCE [LARGE SCALE GENOMIC DNA]</scope>
    <source>
        <strain evidence="6 7">CBS 175.51</strain>
    </source>
</reference>
<feature type="repeat" description="ANK" evidence="2">
    <location>
        <begin position="818"/>
        <end position="850"/>
    </location>
</feature>
<dbReference type="Gene3D" id="1.25.40.20">
    <property type="entry name" value="Ankyrin repeat-containing domain"/>
    <property type="match status" value="1"/>
</dbReference>
<dbReference type="GO" id="GO:0006357">
    <property type="term" value="P:regulation of transcription by RNA polymerase II"/>
    <property type="evidence" value="ECO:0007669"/>
    <property type="project" value="TreeGrafter"/>
</dbReference>
<dbReference type="OrthoDB" id="71307at2759"/>
<evidence type="ECO:0000256" key="4">
    <source>
        <dbReference type="SAM" id="Phobius"/>
    </source>
</evidence>
<dbReference type="EMBL" id="JAACJK010000219">
    <property type="protein sequence ID" value="KAF5317131.1"/>
    <property type="molecule type" value="Genomic_DNA"/>
</dbReference>
<dbReference type="GO" id="GO:0005634">
    <property type="term" value="C:nucleus"/>
    <property type="evidence" value="ECO:0007669"/>
    <property type="project" value="TreeGrafter"/>
</dbReference>
<dbReference type="PROSITE" id="PS50088">
    <property type="entry name" value="ANK_REPEAT"/>
    <property type="match status" value="2"/>
</dbReference>
<evidence type="ECO:0000313" key="6">
    <source>
        <dbReference type="EMBL" id="KAF5317131.1"/>
    </source>
</evidence>
<proteinExistence type="predicted"/>
<name>A0A8H5B6F3_9AGAR</name>
<accession>A0A8H5B6F3</accession>
<dbReference type="Proteomes" id="UP000541558">
    <property type="component" value="Unassembled WGS sequence"/>
</dbReference>
<evidence type="ECO:0000256" key="3">
    <source>
        <dbReference type="SAM" id="MobiDB-lite"/>
    </source>
</evidence>
<feature type="compositionally biased region" description="Polar residues" evidence="3">
    <location>
        <begin position="1101"/>
        <end position="1110"/>
    </location>
</feature>
<dbReference type="InterPro" id="IPR013783">
    <property type="entry name" value="Ig-like_fold"/>
</dbReference>
<keyword evidence="4" id="KW-0812">Transmembrane</keyword>
<feature type="region of interest" description="Disordered" evidence="3">
    <location>
        <begin position="872"/>
        <end position="968"/>
    </location>
</feature>
<dbReference type="Pfam" id="PF12796">
    <property type="entry name" value="Ank_2"/>
    <property type="match status" value="1"/>
</dbReference>